<comment type="caution">
    <text evidence="1">The sequence shown here is derived from an EMBL/GenBank/DDBJ whole genome shotgun (WGS) entry which is preliminary data.</text>
</comment>
<protein>
    <submittedName>
        <fullName evidence="1">Uncharacterized protein</fullName>
    </submittedName>
</protein>
<dbReference type="EMBL" id="JAYMYS010000005">
    <property type="protein sequence ID" value="KAK7390787.1"/>
    <property type="molecule type" value="Genomic_DNA"/>
</dbReference>
<reference evidence="1 2" key="1">
    <citation type="submission" date="2024-01" db="EMBL/GenBank/DDBJ databases">
        <title>The genomes of 5 underutilized Papilionoideae crops provide insights into root nodulation and disease resistanc.</title>
        <authorList>
            <person name="Jiang F."/>
        </authorList>
    </citation>
    <scope>NUCLEOTIDE SEQUENCE [LARGE SCALE GENOMIC DNA]</scope>
    <source>
        <strain evidence="1">DUOXIRENSHENG_FW03</strain>
        <tissue evidence="1">Leaves</tissue>
    </source>
</reference>
<dbReference type="AlphaFoldDB" id="A0AAN9XFK0"/>
<keyword evidence="2" id="KW-1185">Reference proteome</keyword>
<dbReference type="Proteomes" id="UP001386955">
    <property type="component" value="Unassembled WGS sequence"/>
</dbReference>
<evidence type="ECO:0000313" key="2">
    <source>
        <dbReference type="Proteomes" id="UP001386955"/>
    </source>
</evidence>
<name>A0AAN9XFK0_PSOTE</name>
<gene>
    <name evidence="1" type="ORF">VNO78_18865</name>
</gene>
<evidence type="ECO:0000313" key="1">
    <source>
        <dbReference type="EMBL" id="KAK7390787.1"/>
    </source>
</evidence>
<proteinExistence type="predicted"/>
<accession>A0AAN9XFK0</accession>
<sequence>MRPKSREEKGDIYDPIWSSKQAKEEVLLHVEKTGSYLVQLRVSGNRFISMFTKVVVKIVRDVISHAQELCSIFYVVDSWNMGLHESIRLLRFRFCVIDR</sequence>
<organism evidence="1 2">
    <name type="scientific">Psophocarpus tetragonolobus</name>
    <name type="common">Winged bean</name>
    <name type="synonym">Dolichos tetragonolobus</name>
    <dbReference type="NCBI Taxonomy" id="3891"/>
    <lineage>
        <taxon>Eukaryota</taxon>
        <taxon>Viridiplantae</taxon>
        <taxon>Streptophyta</taxon>
        <taxon>Embryophyta</taxon>
        <taxon>Tracheophyta</taxon>
        <taxon>Spermatophyta</taxon>
        <taxon>Magnoliopsida</taxon>
        <taxon>eudicotyledons</taxon>
        <taxon>Gunneridae</taxon>
        <taxon>Pentapetalae</taxon>
        <taxon>rosids</taxon>
        <taxon>fabids</taxon>
        <taxon>Fabales</taxon>
        <taxon>Fabaceae</taxon>
        <taxon>Papilionoideae</taxon>
        <taxon>50 kb inversion clade</taxon>
        <taxon>NPAAA clade</taxon>
        <taxon>indigoferoid/millettioid clade</taxon>
        <taxon>Phaseoleae</taxon>
        <taxon>Psophocarpus</taxon>
    </lineage>
</organism>